<dbReference type="PROSITE" id="PS50893">
    <property type="entry name" value="ABC_TRANSPORTER_2"/>
    <property type="match status" value="1"/>
</dbReference>
<evidence type="ECO:0000256" key="2">
    <source>
        <dbReference type="ARBA" id="ARBA00022741"/>
    </source>
</evidence>
<accession>A0A2H1KLF9</accession>
<evidence type="ECO:0000256" key="3">
    <source>
        <dbReference type="ARBA" id="ARBA00022840"/>
    </source>
</evidence>
<dbReference type="GO" id="GO:0016887">
    <property type="term" value="F:ATP hydrolysis activity"/>
    <property type="evidence" value="ECO:0007669"/>
    <property type="project" value="InterPro"/>
</dbReference>
<dbReference type="GO" id="GO:0005886">
    <property type="term" value="C:plasma membrane"/>
    <property type="evidence" value="ECO:0007669"/>
    <property type="project" value="TreeGrafter"/>
</dbReference>
<feature type="domain" description="ABC transporter" evidence="4">
    <location>
        <begin position="19"/>
        <end position="250"/>
    </location>
</feature>
<dbReference type="InterPro" id="IPR027417">
    <property type="entry name" value="P-loop_NTPase"/>
</dbReference>
<evidence type="ECO:0000259" key="4">
    <source>
        <dbReference type="PROSITE" id="PS50893"/>
    </source>
</evidence>
<sequence>MRYDQHPVAPSQQNHVPRLSVAGLQVRYGEAVALNGLSLAVQDGESVAIMGPSGSGKTTLLHALAGIIRPDDGTVALRTLDGQGRSQIVRVDELSDAARSDLRLREFGFVFQQGMLIPELTAMENVMMPLLLTGVTKSEANSRAGQLLQELGMTGLEQRRIGQLSGGQAQRVAIARARATQAQVVFADEPTGALDSRTAADVLALLLRSTSEQGRALVMVTHDKDVAAACSRVVRLRDGQIVKQIPDSQAD</sequence>
<dbReference type="InterPro" id="IPR017911">
    <property type="entry name" value="MacB-like_ATP-bd"/>
</dbReference>
<dbReference type="GO" id="GO:0005524">
    <property type="term" value="F:ATP binding"/>
    <property type="evidence" value="ECO:0007669"/>
    <property type="project" value="UniProtKB-KW"/>
</dbReference>
<dbReference type="Pfam" id="PF00005">
    <property type="entry name" value="ABC_tran"/>
    <property type="match status" value="1"/>
</dbReference>
<dbReference type="AlphaFoldDB" id="A0A2H1KLF9"/>
<evidence type="ECO:0000256" key="1">
    <source>
        <dbReference type="ARBA" id="ARBA00022448"/>
    </source>
</evidence>
<dbReference type="EMBL" id="FXYY01000035">
    <property type="protein sequence ID" value="SMY00625.1"/>
    <property type="molecule type" value="Genomic_DNA"/>
</dbReference>
<keyword evidence="2" id="KW-0547">Nucleotide-binding</keyword>
<dbReference type="SMART" id="SM00382">
    <property type="entry name" value="AAA"/>
    <property type="match status" value="1"/>
</dbReference>
<dbReference type="PANTHER" id="PTHR24220">
    <property type="entry name" value="IMPORT ATP-BINDING PROTEIN"/>
    <property type="match status" value="1"/>
</dbReference>
<dbReference type="InterPro" id="IPR003593">
    <property type="entry name" value="AAA+_ATPase"/>
</dbReference>
<evidence type="ECO:0000313" key="6">
    <source>
        <dbReference type="Proteomes" id="UP000234641"/>
    </source>
</evidence>
<dbReference type="InterPro" id="IPR003439">
    <property type="entry name" value="ABC_transporter-like_ATP-bd"/>
</dbReference>
<name>A0A2H1KLF9_BRELN</name>
<reference evidence="5 6" key="1">
    <citation type="submission" date="2017-03" db="EMBL/GenBank/DDBJ databases">
        <authorList>
            <person name="Afonso C.L."/>
            <person name="Miller P.J."/>
            <person name="Scott M.A."/>
            <person name="Spackman E."/>
            <person name="Goraichik I."/>
            <person name="Dimitrov K.M."/>
            <person name="Suarez D.L."/>
            <person name="Swayne D.E."/>
        </authorList>
    </citation>
    <scope>NUCLEOTIDE SEQUENCE [LARGE SCALE GENOMIC DNA]</scope>
    <source>
        <strain evidence="5 6">ATCC 9172</strain>
    </source>
</reference>
<dbReference type="InterPro" id="IPR015854">
    <property type="entry name" value="ABC_transpr_LolD-like"/>
</dbReference>
<dbReference type="SUPFAM" id="SSF52540">
    <property type="entry name" value="P-loop containing nucleoside triphosphate hydrolases"/>
    <property type="match status" value="1"/>
</dbReference>
<organism evidence="5 6">
    <name type="scientific">Brevibacterium linens ATCC 9172</name>
    <dbReference type="NCBI Taxonomy" id="1255617"/>
    <lineage>
        <taxon>Bacteria</taxon>
        <taxon>Bacillati</taxon>
        <taxon>Actinomycetota</taxon>
        <taxon>Actinomycetes</taxon>
        <taxon>Micrococcales</taxon>
        <taxon>Brevibacteriaceae</taxon>
        <taxon>Brevibacterium</taxon>
    </lineage>
</organism>
<keyword evidence="3 5" id="KW-0067">ATP-binding</keyword>
<dbReference type="Proteomes" id="UP000234641">
    <property type="component" value="Unassembled WGS sequence"/>
</dbReference>
<dbReference type="GO" id="GO:0022857">
    <property type="term" value="F:transmembrane transporter activity"/>
    <property type="evidence" value="ECO:0007669"/>
    <property type="project" value="TreeGrafter"/>
</dbReference>
<evidence type="ECO:0000313" key="5">
    <source>
        <dbReference type="EMBL" id="SMY00625.1"/>
    </source>
</evidence>
<proteinExistence type="predicted"/>
<dbReference type="CDD" id="cd03255">
    <property type="entry name" value="ABC_MJ0796_LolCDE_FtsE"/>
    <property type="match status" value="1"/>
</dbReference>
<dbReference type="Gene3D" id="3.40.50.300">
    <property type="entry name" value="P-loop containing nucleotide triphosphate hydrolases"/>
    <property type="match status" value="1"/>
</dbReference>
<dbReference type="PANTHER" id="PTHR24220:SF685">
    <property type="entry name" value="ABC TRANSPORTER RELATED"/>
    <property type="match status" value="1"/>
</dbReference>
<keyword evidence="1" id="KW-0813">Transport</keyword>
<gene>
    <name evidence="5" type="ORF">BLIN9172_03303</name>
</gene>
<protein>
    <submittedName>
        <fullName evidence="5">Putative ABC transport system ATP-binding protein</fullName>
    </submittedName>
</protein>